<keyword evidence="2" id="KW-1185">Reference proteome</keyword>
<protein>
    <submittedName>
        <fullName evidence="1">Uncharacterized protein</fullName>
    </submittedName>
</protein>
<evidence type="ECO:0000313" key="2">
    <source>
        <dbReference type="Proteomes" id="UP001529510"/>
    </source>
</evidence>
<dbReference type="Proteomes" id="UP001529510">
    <property type="component" value="Unassembled WGS sequence"/>
</dbReference>
<proteinExistence type="predicted"/>
<reference evidence="1 2" key="1">
    <citation type="submission" date="2024-05" db="EMBL/GenBank/DDBJ databases">
        <title>Genome sequencing and assembly of Indian major carp, Cirrhinus mrigala (Hamilton, 1822).</title>
        <authorList>
            <person name="Mohindra V."/>
            <person name="Chowdhury L.M."/>
            <person name="Lal K."/>
            <person name="Jena J.K."/>
        </authorList>
    </citation>
    <scope>NUCLEOTIDE SEQUENCE [LARGE SCALE GENOMIC DNA]</scope>
    <source>
        <strain evidence="1">CM1030</strain>
        <tissue evidence="1">Blood</tissue>
    </source>
</reference>
<name>A0ABD0NSP8_CIRMR</name>
<dbReference type="AlphaFoldDB" id="A0ABD0NSP8"/>
<feature type="non-terminal residue" evidence="1">
    <location>
        <position position="1"/>
    </location>
</feature>
<gene>
    <name evidence="1" type="ORF">M9458_040697</name>
</gene>
<dbReference type="EMBL" id="JAMKFB020000020">
    <property type="protein sequence ID" value="KAL0164944.1"/>
    <property type="molecule type" value="Genomic_DNA"/>
</dbReference>
<comment type="caution">
    <text evidence="1">The sequence shown here is derived from an EMBL/GenBank/DDBJ whole genome shotgun (WGS) entry which is preliminary data.</text>
</comment>
<accession>A0ABD0NSP8</accession>
<feature type="non-terminal residue" evidence="1">
    <location>
        <position position="57"/>
    </location>
</feature>
<sequence length="57" mass="6345">CRTQHPMETICTWLLPSLPNSSSSLLLAHLQLAGNRLTRPHQSLTTTCFMQLPSLAQ</sequence>
<organism evidence="1 2">
    <name type="scientific">Cirrhinus mrigala</name>
    <name type="common">Mrigala</name>
    <dbReference type="NCBI Taxonomy" id="683832"/>
    <lineage>
        <taxon>Eukaryota</taxon>
        <taxon>Metazoa</taxon>
        <taxon>Chordata</taxon>
        <taxon>Craniata</taxon>
        <taxon>Vertebrata</taxon>
        <taxon>Euteleostomi</taxon>
        <taxon>Actinopterygii</taxon>
        <taxon>Neopterygii</taxon>
        <taxon>Teleostei</taxon>
        <taxon>Ostariophysi</taxon>
        <taxon>Cypriniformes</taxon>
        <taxon>Cyprinidae</taxon>
        <taxon>Labeoninae</taxon>
        <taxon>Labeonini</taxon>
        <taxon>Cirrhinus</taxon>
    </lineage>
</organism>
<evidence type="ECO:0000313" key="1">
    <source>
        <dbReference type="EMBL" id="KAL0164944.1"/>
    </source>
</evidence>